<evidence type="ECO:0008006" key="4">
    <source>
        <dbReference type="Google" id="ProtNLM"/>
    </source>
</evidence>
<dbReference type="SUPFAM" id="SSF82185">
    <property type="entry name" value="Histone H3 K4-specific methyltransferase SET7/9 N-terminal domain"/>
    <property type="match status" value="2"/>
</dbReference>
<gene>
    <name evidence="2" type="ORF">FOL46_003514</name>
</gene>
<dbReference type="AlphaFoldDB" id="A0A7J6M2F7"/>
<organism evidence="2 3">
    <name type="scientific">Perkinsus olseni</name>
    <name type="common">Perkinsus atlanticus</name>
    <dbReference type="NCBI Taxonomy" id="32597"/>
    <lineage>
        <taxon>Eukaryota</taxon>
        <taxon>Sar</taxon>
        <taxon>Alveolata</taxon>
        <taxon>Perkinsozoa</taxon>
        <taxon>Perkinsea</taxon>
        <taxon>Perkinsida</taxon>
        <taxon>Perkinsidae</taxon>
        <taxon>Perkinsus</taxon>
    </lineage>
</organism>
<sequence length="215" mass="23631">MAEEEAVLYSLVTEEGETRPSAFGYTGKGTATYPNGDVYEGHFKDGMKSGDGVYTHKSGNTYEGSYEEGKKHGMGKYTMVEGGSYYHGSFARGLYNGKGTMMYGESGDVYTGEWKDGLRHGTGTYVYRRGQASITGSWKDDRIVEGTWRLSPDHNSPVFEGKFDLKFSQPIGEGVWTLPDGGRIFGKYTQSHTPSDISDDIITNLHWVSSDGACV</sequence>
<name>A0A7J6M2F7_PEROL</name>
<evidence type="ECO:0000313" key="3">
    <source>
        <dbReference type="Proteomes" id="UP000572268"/>
    </source>
</evidence>
<comment type="caution">
    <text evidence="2">The sequence shown here is derived from an EMBL/GenBank/DDBJ whole genome shotgun (WGS) entry which is preliminary data.</text>
</comment>
<dbReference type="PANTHER" id="PTHR43215:SF14">
    <property type="entry name" value="RADIAL SPOKE HEAD 1 HOMOLOG"/>
    <property type="match status" value="1"/>
</dbReference>
<accession>A0A7J6M2F7</accession>
<dbReference type="PANTHER" id="PTHR43215">
    <property type="entry name" value="RADIAL SPOKE HEAD 1 HOMOLOG"/>
    <property type="match status" value="1"/>
</dbReference>
<evidence type="ECO:0000256" key="1">
    <source>
        <dbReference type="ARBA" id="ARBA00022737"/>
    </source>
</evidence>
<dbReference type="SMART" id="SM00698">
    <property type="entry name" value="MORN"/>
    <property type="match status" value="4"/>
</dbReference>
<reference evidence="2 3" key="1">
    <citation type="submission" date="2020-04" db="EMBL/GenBank/DDBJ databases">
        <title>Perkinsus olseni comparative genomics.</title>
        <authorList>
            <person name="Bogema D.R."/>
        </authorList>
    </citation>
    <scope>NUCLEOTIDE SEQUENCE [LARGE SCALE GENOMIC DNA]</scope>
    <source>
        <strain evidence="2">ATCC PRA-31</strain>
    </source>
</reference>
<keyword evidence="1" id="KW-0677">Repeat</keyword>
<dbReference type="Proteomes" id="UP000572268">
    <property type="component" value="Unassembled WGS sequence"/>
</dbReference>
<dbReference type="EMBL" id="JABANN010000225">
    <property type="protein sequence ID" value="KAF4665684.1"/>
    <property type="molecule type" value="Genomic_DNA"/>
</dbReference>
<protein>
    <recommendedName>
        <fullName evidence="4">Phosphatidylinositol-4-phosphate 5-kinase-like protein 1</fullName>
    </recommendedName>
</protein>
<dbReference type="Gene3D" id="2.20.110.10">
    <property type="entry name" value="Histone H3 K4-specific methyltransferase SET7/9 N-terminal domain"/>
    <property type="match status" value="2"/>
</dbReference>
<dbReference type="Pfam" id="PF02493">
    <property type="entry name" value="MORN"/>
    <property type="match status" value="5"/>
</dbReference>
<evidence type="ECO:0000313" key="2">
    <source>
        <dbReference type="EMBL" id="KAF4665684.1"/>
    </source>
</evidence>
<dbReference type="InterPro" id="IPR003409">
    <property type="entry name" value="MORN"/>
</dbReference>
<proteinExistence type="predicted"/>